<keyword evidence="5" id="KW-0804">Transcription</keyword>
<keyword evidence="10" id="KW-1185">Reference proteome</keyword>
<keyword evidence="4" id="KW-0238">DNA-binding</keyword>
<keyword evidence="6" id="KW-0539">Nucleus</keyword>
<dbReference type="GeneID" id="25303643"/>
<evidence type="ECO:0000259" key="8">
    <source>
        <dbReference type="Pfam" id="PF04082"/>
    </source>
</evidence>
<protein>
    <recommendedName>
        <fullName evidence="8">Xylanolytic transcriptional activator regulatory domain-containing protein</fullName>
    </recommendedName>
</protein>
<keyword evidence="2" id="KW-0862">Zinc</keyword>
<sequence length="682" mass="75864">MQERIRSLEGMIQKASAEGAALQAQQVNVVPMAVDDDSQVRQPDSTREISIDHNPTVTDPPEDTIVIEQQPERNDGVPDADMAAPEWPVDLTQSHKTDWASKAQSQPPETVPVERSPYLQYAVPSIPTGPSLAHLSPLPNNLPSLGPNAASVNDVSMTNIEEGEPRVLRDGNCGDPAYYGSTTQLHVHSPEIKSIAITPENDLPQETTMNMDSQQLCKALLRIFFKIQPNSQIIVHEDLFMRDRRKGGRHRFYSNFLENTIMAAGTRNSTSSAVRKLGRKYAERAKAQISSELEQPNIASLQGFLLLSDFEATRGRARLGWTYSIIATGLLVDLALHVDLASPDKDDNMKQEEAAFRETLLLGTFVYATLWSLYLGRPTSISSPVIAAVRRIMAGRCYTNTLDMWVALCLQMVDIVEILNSLGTIRHADRSANLRLCSLEINLRSVFDRLPHELAFDDARIDELDAEAYGPHMQYFGMQVTIHRAMIKAGQSGTSGRDDAQPKSLDHLYAVVHENAVRIAKLVLSYRHIFGLENVITVMLDNVYVAAVALASHIIRMRQLSLPFENDVRWLRSLYEVLEAVEKHYPVTLRMRSSLTHFLNQTSLTNIFPEKVIAASPNSMPGSITGIATGPPAIHVAQMAPMNPPTSADATEYSNLDFTLTTEDDWWLHDSAWNMTTTLFST</sequence>
<dbReference type="AlphaFoldDB" id="A0A0D2GRD4"/>
<dbReference type="PANTHER" id="PTHR31313">
    <property type="entry name" value="TY1 ENHANCER ACTIVATOR"/>
    <property type="match status" value="1"/>
</dbReference>
<evidence type="ECO:0000313" key="9">
    <source>
        <dbReference type="EMBL" id="KIW81130.1"/>
    </source>
</evidence>
<evidence type="ECO:0000256" key="6">
    <source>
        <dbReference type="ARBA" id="ARBA00023242"/>
    </source>
</evidence>
<evidence type="ECO:0000256" key="4">
    <source>
        <dbReference type="ARBA" id="ARBA00023125"/>
    </source>
</evidence>
<feature type="region of interest" description="Disordered" evidence="7">
    <location>
        <begin position="37"/>
        <end position="63"/>
    </location>
</feature>
<dbReference type="EMBL" id="KN846971">
    <property type="protein sequence ID" value="KIW81130.1"/>
    <property type="molecule type" value="Genomic_DNA"/>
</dbReference>
<keyword evidence="3" id="KW-0805">Transcription regulation</keyword>
<dbReference type="STRING" id="1442368.A0A0D2GRD4"/>
<dbReference type="GO" id="GO:0003677">
    <property type="term" value="F:DNA binding"/>
    <property type="evidence" value="ECO:0007669"/>
    <property type="project" value="UniProtKB-KW"/>
</dbReference>
<dbReference type="VEuPathDB" id="FungiDB:Z517_04153"/>
<evidence type="ECO:0000256" key="5">
    <source>
        <dbReference type="ARBA" id="ARBA00023163"/>
    </source>
</evidence>
<proteinExistence type="predicted"/>
<evidence type="ECO:0000313" key="10">
    <source>
        <dbReference type="Proteomes" id="UP000053029"/>
    </source>
</evidence>
<evidence type="ECO:0000256" key="7">
    <source>
        <dbReference type="SAM" id="MobiDB-lite"/>
    </source>
</evidence>
<dbReference type="InterPro" id="IPR051615">
    <property type="entry name" value="Transcr_Regulatory_Elem"/>
</dbReference>
<feature type="domain" description="Xylanolytic transcriptional activator regulatory" evidence="8">
    <location>
        <begin position="221"/>
        <end position="382"/>
    </location>
</feature>
<dbReference type="RefSeq" id="XP_013284938.1">
    <property type="nucleotide sequence ID" value="XM_013429484.1"/>
</dbReference>
<evidence type="ECO:0000256" key="3">
    <source>
        <dbReference type="ARBA" id="ARBA00023015"/>
    </source>
</evidence>
<gene>
    <name evidence="9" type="ORF">Z517_04153</name>
</gene>
<dbReference type="InterPro" id="IPR007219">
    <property type="entry name" value="XnlR_reg_dom"/>
</dbReference>
<dbReference type="OrthoDB" id="4136403at2759"/>
<accession>A0A0D2GRD4</accession>
<dbReference type="HOGENOM" id="CLU_403342_0_0_1"/>
<evidence type="ECO:0000256" key="1">
    <source>
        <dbReference type="ARBA" id="ARBA00022723"/>
    </source>
</evidence>
<dbReference type="GO" id="GO:0008270">
    <property type="term" value="F:zinc ion binding"/>
    <property type="evidence" value="ECO:0007669"/>
    <property type="project" value="InterPro"/>
</dbReference>
<dbReference type="Proteomes" id="UP000053029">
    <property type="component" value="Unassembled WGS sequence"/>
</dbReference>
<dbReference type="PANTHER" id="PTHR31313:SF81">
    <property type="entry name" value="TY1 ENHANCER ACTIVATOR"/>
    <property type="match status" value="1"/>
</dbReference>
<evidence type="ECO:0000256" key="2">
    <source>
        <dbReference type="ARBA" id="ARBA00022833"/>
    </source>
</evidence>
<dbReference type="GO" id="GO:0006351">
    <property type="term" value="P:DNA-templated transcription"/>
    <property type="evidence" value="ECO:0007669"/>
    <property type="project" value="InterPro"/>
</dbReference>
<keyword evidence="1" id="KW-0479">Metal-binding</keyword>
<name>A0A0D2GRD4_9EURO</name>
<dbReference type="Pfam" id="PF04082">
    <property type="entry name" value="Fungal_trans"/>
    <property type="match status" value="1"/>
</dbReference>
<organism evidence="9 10">
    <name type="scientific">Fonsecaea pedrosoi CBS 271.37</name>
    <dbReference type="NCBI Taxonomy" id="1442368"/>
    <lineage>
        <taxon>Eukaryota</taxon>
        <taxon>Fungi</taxon>
        <taxon>Dikarya</taxon>
        <taxon>Ascomycota</taxon>
        <taxon>Pezizomycotina</taxon>
        <taxon>Eurotiomycetes</taxon>
        <taxon>Chaetothyriomycetidae</taxon>
        <taxon>Chaetothyriales</taxon>
        <taxon>Herpotrichiellaceae</taxon>
        <taxon>Fonsecaea</taxon>
    </lineage>
</organism>
<dbReference type="CDD" id="cd12148">
    <property type="entry name" value="fungal_TF_MHR"/>
    <property type="match status" value="1"/>
</dbReference>
<reference evidence="9 10" key="1">
    <citation type="submission" date="2015-01" db="EMBL/GenBank/DDBJ databases">
        <title>The Genome Sequence of Fonsecaea pedrosoi CBS 271.37.</title>
        <authorList>
            <consortium name="The Broad Institute Genomics Platform"/>
            <person name="Cuomo C."/>
            <person name="de Hoog S."/>
            <person name="Gorbushina A."/>
            <person name="Stielow B."/>
            <person name="Teixiera M."/>
            <person name="Abouelleil A."/>
            <person name="Chapman S.B."/>
            <person name="Priest M."/>
            <person name="Young S.K."/>
            <person name="Wortman J."/>
            <person name="Nusbaum C."/>
            <person name="Birren B."/>
        </authorList>
    </citation>
    <scope>NUCLEOTIDE SEQUENCE [LARGE SCALE GENOMIC DNA]</scope>
    <source>
        <strain evidence="9 10">CBS 271.37</strain>
    </source>
</reference>